<feature type="compositionally biased region" description="Basic and acidic residues" evidence="6">
    <location>
        <begin position="69"/>
        <end position="79"/>
    </location>
</feature>
<dbReference type="OrthoDB" id="277931at2759"/>
<sequence length="1182" mass="128622">MPSEGHSPAVSSPETNGGPSPDAAIARSTTVDGNLEQTNQQLPQADEFGLPVRPPRRRQWSGRSSGSESKTDANGEKTVEVAGEALKPGSQEHGVEVKGLIAQEHPSASGGPSTTHEGAGNLQGDRAFRNHAEAQDDIDAVKKTENPRASTSERNRHSAMISEWSHQQLTTQPQVEDDGPGESLKWQEMPSLATFRQYDDWGKVTARAYDEVDDNQVYGYSGLGGAGKGYTRVQVDEDAQSATSMDENTAYLFKGETSNALDNDDEARDLVTQMQTTKQLLTEGQRIAYVGIVRLSLAQMLGDIEILERTKGAKKAIEFGLESLKMWSQKMMVRLYTHMELDGAEQIMVEQLSEHGVIACDMTPTLMANARVKNPQFDQQQTSAPDTSSAKSSFQSTRPTLSDDRTAISAREDTSHTTLPDGRISTSPPNTEQENENHAAADGPPPTYEEASADSLTVQAELGSSRSIDLDIRWTVLCDLFLLLIADSTYDARSRRLLELVGASLSVDWCEICRFEKRVTDALEMQEQAEKETWNEEEHLENRRKKAFKRRLMFMGLCTVGGGLVIGLSAGLLAPVIGAGLAAGFTTIGVSGTGAFLGGAGGAAIIGTTGALTGGTVGVRAGSRRTGAVKTFEYRPLHNNKRVNLIVTVSGWMTGKVDDVRLPFSTVDSIMGDIYSIYWEPEMLQSTGQTINILATEALTQTIQQILGSTVLTALMAGISLPLILTKLSYLIDNPWSVSLARADAAGLILADSLVDRNLGARPITLVGYSLGSRVIFSCLKELAARGAQGLVQNVYLFGTPVVAKKDEYLRARTVVSGRFVNGYATNDWILGYLFRATAGGIMRVAGLSTVDIPGVENMDLTETVPGHMAYRGKMPVLLRQCGWLVESDEFSEIEDPDPDNHEARQRELITEIEAARMELEQKEKAAGGGKKKGIKSWFSMGKKSSKQRKDWETYDAEKIAASGESEDAEKFAAANQDVMFDVDAIRREALQLALDGGDIEEIKRHISIRELQSTMPAMRISSAPSTPQITHEGASNSSWLGHPQSSQYRSTDTTQNTRTQDPTVYGGVEHGEDEVSLAFDDDVRPAVRSAESFNHGSSRMSLSTASLAGSGRLSMELPAPPANARNRSPHALGERPYLKSSLSRQHFGDSNDSMPSKQPERNVWDNDDDFGKEKEVSMTFD</sequence>
<evidence type="ECO:0000256" key="5">
    <source>
        <dbReference type="ARBA" id="ARBA00023136"/>
    </source>
</evidence>
<feature type="compositionally biased region" description="Polar residues" evidence="6">
    <location>
        <begin position="9"/>
        <end position="18"/>
    </location>
</feature>
<feature type="region of interest" description="Disordered" evidence="6">
    <location>
        <begin position="1113"/>
        <end position="1182"/>
    </location>
</feature>
<feature type="compositionally biased region" description="Basic and acidic residues" evidence="6">
    <location>
        <begin position="126"/>
        <end position="156"/>
    </location>
</feature>
<feature type="compositionally biased region" description="Basic and acidic residues" evidence="6">
    <location>
        <begin position="1159"/>
        <end position="1182"/>
    </location>
</feature>
<dbReference type="InterPro" id="IPR029058">
    <property type="entry name" value="AB_hydrolase_fold"/>
</dbReference>
<reference evidence="8" key="1">
    <citation type="journal article" date="2020" name="Stud. Mycol.">
        <title>101 Dothideomycetes genomes: a test case for predicting lifestyles and emergence of pathogens.</title>
        <authorList>
            <person name="Haridas S."/>
            <person name="Albert R."/>
            <person name="Binder M."/>
            <person name="Bloem J."/>
            <person name="Labutti K."/>
            <person name="Salamov A."/>
            <person name="Andreopoulos B."/>
            <person name="Baker S."/>
            <person name="Barry K."/>
            <person name="Bills G."/>
            <person name="Bluhm B."/>
            <person name="Cannon C."/>
            <person name="Castanera R."/>
            <person name="Culley D."/>
            <person name="Daum C."/>
            <person name="Ezra D."/>
            <person name="Gonzalez J."/>
            <person name="Henrissat B."/>
            <person name="Kuo A."/>
            <person name="Liang C."/>
            <person name="Lipzen A."/>
            <person name="Lutzoni F."/>
            <person name="Magnuson J."/>
            <person name="Mondo S."/>
            <person name="Nolan M."/>
            <person name="Ohm R."/>
            <person name="Pangilinan J."/>
            <person name="Park H.-J."/>
            <person name="Ramirez L."/>
            <person name="Alfaro M."/>
            <person name="Sun H."/>
            <person name="Tritt A."/>
            <person name="Yoshinaga Y."/>
            <person name="Zwiers L.-H."/>
            <person name="Turgeon B."/>
            <person name="Goodwin S."/>
            <person name="Spatafora J."/>
            <person name="Crous P."/>
            <person name="Grigoriev I."/>
        </authorList>
    </citation>
    <scope>NUCLEOTIDE SEQUENCE</scope>
    <source>
        <strain evidence="8">CBS 116435</strain>
    </source>
</reference>
<organism evidence="8 9">
    <name type="scientific">Polychaeton citri CBS 116435</name>
    <dbReference type="NCBI Taxonomy" id="1314669"/>
    <lineage>
        <taxon>Eukaryota</taxon>
        <taxon>Fungi</taxon>
        <taxon>Dikarya</taxon>
        <taxon>Ascomycota</taxon>
        <taxon>Pezizomycotina</taxon>
        <taxon>Dothideomycetes</taxon>
        <taxon>Dothideomycetidae</taxon>
        <taxon>Capnodiales</taxon>
        <taxon>Capnodiaceae</taxon>
        <taxon>Polychaeton</taxon>
    </lineage>
</organism>
<feature type="compositionally biased region" description="Polar residues" evidence="6">
    <location>
        <begin position="1141"/>
        <end position="1157"/>
    </location>
</feature>
<comment type="caution">
    <text evidence="8">The sequence shown here is derived from an EMBL/GenBank/DDBJ whole genome shotgun (WGS) entry which is preliminary data.</text>
</comment>
<name>A0A9P4UI04_9PEZI</name>
<protein>
    <submittedName>
        <fullName evidence="8">DUF726-domain-containing protein</fullName>
    </submittedName>
</protein>
<feature type="compositionally biased region" description="Basic and acidic residues" evidence="6">
    <location>
        <begin position="401"/>
        <end position="415"/>
    </location>
</feature>
<feature type="region of interest" description="Disordered" evidence="6">
    <location>
        <begin position="1"/>
        <end position="159"/>
    </location>
</feature>
<evidence type="ECO:0000256" key="1">
    <source>
        <dbReference type="ARBA" id="ARBA00004141"/>
    </source>
</evidence>
<feature type="compositionally biased region" description="Polar residues" evidence="6">
    <location>
        <begin position="376"/>
        <end position="400"/>
    </location>
</feature>
<evidence type="ECO:0000313" key="8">
    <source>
        <dbReference type="EMBL" id="KAF2716322.1"/>
    </source>
</evidence>
<evidence type="ECO:0000256" key="2">
    <source>
        <dbReference type="ARBA" id="ARBA00009824"/>
    </source>
</evidence>
<gene>
    <name evidence="8" type="ORF">K431DRAFT_289511</name>
</gene>
<keyword evidence="4 7" id="KW-1133">Transmembrane helix</keyword>
<dbReference type="Pfam" id="PF05277">
    <property type="entry name" value="DUF726"/>
    <property type="match status" value="1"/>
</dbReference>
<dbReference type="EMBL" id="MU003881">
    <property type="protein sequence ID" value="KAF2716322.1"/>
    <property type="molecule type" value="Genomic_DNA"/>
</dbReference>
<feature type="transmembrane region" description="Helical" evidence="7">
    <location>
        <begin position="552"/>
        <end position="574"/>
    </location>
</feature>
<evidence type="ECO:0000256" key="4">
    <source>
        <dbReference type="ARBA" id="ARBA00022989"/>
    </source>
</evidence>
<keyword evidence="5 7" id="KW-0472">Membrane</keyword>
<dbReference type="AlphaFoldDB" id="A0A9P4UI04"/>
<evidence type="ECO:0000256" key="3">
    <source>
        <dbReference type="ARBA" id="ARBA00022692"/>
    </source>
</evidence>
<evidence type="ECO:0000256" key="6">
    <source>
        <dbReference type="SAM" id="MobiDB-lite"/>
    </source>
</evidence>
<feature type="compositionally biased region" description="Polar residues" evidence="6">
    <location>
        <begin position="1023"/>
        <end position="1063"/>
    </location>
</feature>
<comment type="similarity">
    <text evidence="2">Belongs to the TMCO4 family.</text>
</comment>
<keyword evidence="3 7" id="KW-0812">Transmembrane</keyword>
<feature type="region of interest" description="Disordered" evidence="6">
    <location>
        <begin position="376"/>
        <end position="453"/>
    </location>
</feature>
<dbReference type="Proteomes" id="UP000799441">
    <property type="component" value="Unassembled WGS sequence"/>
</dbReference>
<proteinExistence type="inferred from homology"/>
<accession>A0A9P4UI04</accession>
<dbReference type="GO" id="GO:0016020">
    <property type="term" value="C:membrane"/>
    <property type="evidence" value="ECO:0007669"/>
    <property type="project" value="UniProtKB-SubCell"/>
</dbReference>
<evidence type="ECO:0000313" key="9">
    <source>
        <dbReference type="Proteomes" id="UP000799441"/>
    </source>
</evidence>
<dbReference type="PANTHER" id="PTHR17920">
    <property type="entry name" value="TRANSMEMBRANE AND COILED-COIL DOMAIN-CONTAINING PROTEIN 4 TMCO4"/>
    <property type="match status" value="1"/>
</dbReference>
<dbReference type="InterPro" id="IPR007941">
    <property type="entry name" value="DUF726"/>
</dbReference>
<feature type="compositionally biased region" description="Polar residues" evidence="6">
    <location>
        <begin position="27"/>
        <end position="43"/>
    </location>
</feature>
<evidence type="ECO:0000256" key="7">
    <source>
        <dbReference type="SAM" id="Phobius"/>
    </source>
</evidence>
<comment type="subcellular location">
    <subcellularLocation>
        <location evidence="1">Membrane</location>
        <topology evidence="1">Multi-pass membrane protein</topology>
    </subcellularLocation>
</comment>
<keyword evidence="9" id="KW-1185">Reference proteome</keyword>
<feature type="region of interest" description="Disordered" evidence="6">
    <location>
        <begin position="1022"/>
        <end position="1069"/>
    </location>
</feature>
<dbReference type="PANTHER" id="PTHR17920:SF3">
    <property type="entry name" value="TRANSMEMBRANE AND COILED-COIL DOMAIN-CONTAINING PROTEIN 4"/>
    <property type="match status" value="1"/>
</dbReference>
<dbReference type="SUPFAM" id="SSF53474">
    <property type="entry name" value="alpha/beta-Hydrolases"/>
    <property type="match status" value="1"/>
</dbReference>